<gene>
    <name evidence="1" type="ORF">QNJ86_05320</name>
</gene>
<evidence type="ECO:0008006" key="3">
    <source>
        <dbReference type="Google" id="ProtNLM"/>
    </source>
</evidence>
<dbReference type="RefSeq" id="WP_283831562.1">
    <property type="nucleotide sequence ID" value="NZ_JASJEU010000012.1"/>
</dbReference>
<accession>A0ABT7DPX0</accession>
<dbReference type="InterPro" id="IPR029045">
    <property type="entry name" value="ClpP/crotonase-like_dom_sf"/>
</dbReference>
<proteinExistence type="predicted"/>
<keyword evidence="2" id="KW-1185">Reference proteome</keyword>
<organism evidence="1 2">
    <name type="scientific">Gordonibacter faecis</name>
    <dbReference type="NCBI Taxonomy" id="3047475"/>
    <lineage>
        <taxon>Bacteria</taxon>
        <taxon>Bacillati</taxon>
        <taxon>Actinomycetota</taxon>
        <taxon>Coriobacteriia</taxon>
        <taxon>Eggerthellales</taxon>
        <taxon>Eggerthellaceae</taxon>
        <taxon>Gordonibacter</taxon>
    </lineage>
</organism>
<comment type="caution">
    <text evidence="1">The sequence shown here is derived from an EMBL/GenBank/DDBJ whole genome shotgun (WGS) entry which is preliminary data.</text>
</comment>
<reference evidence="1 2" key="1">
    <citation type="submission" date="2023-05" db="EMBL/GenBank/DDBJ databases">
        <title>Gordonibacter KGMB12511T sp. nov., isolated from faeces of healthy Korean.</title>
        <authorList>
            <person name="Kim H.S."/>
            <person name="Kim J.-S."/>
            <person name="Suh M.K."/>
            <person name="Eom M.K."/>
            <person name="Do H.E."/>
            <person name="Lee J.-S."/>
        </authorList>
    </citation>
    <scope>NUCLEOTIDE SEQUENCE [LARGE SCALE GENOMIC DNA]</scope>
    <source>
        <strain evidence="1 2">KGMB12511</strain>
    </source>
</reference>
<evidence type="ECO:0000313" key="2">
    <source>
        <dbReference type="Proteomes" id="UP001232750"/>
    </source>
</evidence>
<name>A0ABT7DPX0_9ACTN</name>
<dbReference type="Gene3D" id="3.90.226.10">
    <property type="entry name" value="2-enoyl-CoA Hydratase, Chain A, domain 1"/>
    <property type="match status" value="1"/>
</dbReference>
<sequence length="439" mass="48402">MAEQNEQYEQVIAAVLHVMQNDYAGQPECETRSNPLSLLEALGAAAGAGTLDDALFVRYVRQYLSGFQDPTLSFEVSSKADFTSVTCGFSVRRFGDELYVTAARDDKRLVPGDALVRLDGHTLDEYLTRLINNPVNGDDSERQLWNDVLPYCAHMQVRHADGAEEDLPVRTFPARGFRESLRAPTVEVVENVGPRGNELAAVITAHHFVDDSLLALLQERFADIQRADRVIIDVRDVTEGMIGNAYGLLALFFDREANLKDLMGEQFIYTRYTQLNAHLRQRQLKRLLDLSDAEGRAWVQAEIDHVAECAGAGFVKEAEFEEDMLFPPAPEHQRTFLLTDVSTSGVGERLAAIAARAAEAGCGNVQRVGRATRGSLDYSNLVSAVLTEKFSLVFPISKTEAAHEGNGTLGRGIAPDVYIPFTPAECAQDVVQQQALELP</sequence>
<dbReference type="SUPFAM" id="SSF52096">
    <property type="entry name" value="ClpP/crotonase"/>
    <property type="match status" value="1"/>
</dbReference>
<dbReference type="Proteomes" id="UP001232750">
    <property type="component" value="Unassembled WGS sequence"/>
</dbReference>
<evidence type="ECO:0000313" key="1">
    <source>
        <dbReference type="EMBL" id="MDJ1650210.1"/>
    </source>
</evidence>
<protein>
    <recommendedName>
        <fullName evidence="3">Tail specific protease domain-containing protein</fullName>
    </recommendedName>
</protein>
<dbReference type="EMBL" id="JASJEU010000012">
    <property type="protein sequence ID" value="MDJ1650210.1"/>
    <property type="molecule type" value="Genomic_DNA"/>
</dbReference>